<evidence type="ECO:0000256" key="2">
    <source>
        <dbReference type="ARBA" id="ARBA00004496"/>
    </source>
</evidence>
<comment type="caution">
    <text evidence="13">The sequence shown here is derived from an EMBL/GenBank/DDBJ whole genome shotgun (WGS) entry which is preliminary data.</text>
</comment>
<accession>A0A8T1WWA4</accession>
<dbReference type="GO" id="GO:1901981">
    <property type="term" value="F:phosphatidylinositol phosphate binding"/>
    <property type="evidence" value="ECO:0007669"/>
    <property type="project" value="TreeGrafter"/>
</dbReference>
<dbReference type="GO" id="GO:0005768">
    <property type="term" value="C:endosome"/>
    <property type="evidence" value="ECO:0007669"/>
    <property type="project" value="UniProtKB-SubCell"/>
</dbReference>
<organism evidence="13 14">
    <name type="scientific">Phytophthora boehmeriae</name>
    <dbReference type="NCBI Taxonomy" id="109152"/>
    <lineage>
        <taxon>Eukaryota</taxon>
        <taxon>Sar</taxon>
        <taxon>Stramenopiles</taxon>
        <taxon>Oomycota</taxon>
        <taxon>Peronosporomycetes</taxon>
        <taxon>Peronosporales</taxon>
        <taxon>Peronosporaceae</taxon>
        <taxon>Phytophthora</taxon>
    </lineage>
</organism>
<dbReference type="GO" id="GO:0006886">
    <property type="term" value="P:intracellular protein transport"/>
    <property type="evidence" value="ECO:0007669"/>
    <property type="project" value="InterPro"/>
</dbReference>
<keyword evidence="6" id="KW-0967">Endosome</keyword>
<keyword evidence="14" id="KW-1185">Reference proteome</keyword>
<reference evidence="13" key="1">
    <citation type="submission" date="2021-02" db="EMBL/GenBank/DDBJ databases">
        <authorList>
            <person name="Palmer J.M."/>
        </authorList>
    </citation>
    <scope>NUCLEOTIDE SEQUENCE</scope>
    <source>
        <strain evidence="13">SCRP23</strain>
    </source>
</reference>
<keyword evidence="11" id="KW-0175">Coiled coil</keyword>
<feature type="domain" description="PX" evidence="12">
    <location>
        <begin position="100"/>
        <end position="221"/>
    </location>
</feature>
<keyword evidence="8" id="KW-0446">Lipid-binding</keyword>
<dbReference type="EMBL" id="JAGDFL010000171">
    <property type="protein sequence ID" value="KAG7396123.1"/>
    <property type="molecule type" value="Genomic_DNA"/>
</dbReference>
<comment type="similarity">
    <text evidence="3">Belongs to the sorting nexin family.</text>
</comment>
<feature type="coiled-coil region" evidence="11">
    <location>
        <begin position="72"/>
        <end position="99"/>
    </location>
</feature>
<dbReference type="AlphaFoldDB" id="A0A8T1WWA4"/>
<keyword evidence="9" id="KW-0472">Membrane</keyword>
<dbReference type="PANTHER" id="PTHR46209:SF3">
    <property type="entry name" value="PX DOMAIN-CONTAINING PROTEIN"/>
    <property type="match status" value="1"/>
</dbReference>
<evidence type="ECO:0000256" key="6">
    <source>
        <dbReference type="ARBA" id="ARBA00022753"/>
    </source>
</evidence>
<evidence type="ECO:0000313" key="13">
    <source>
        <dbReference type="EMBL" id="KAG7396123.1"/>
    </source>
</evidence>
<dbReference type="InterPro" id="IPR001683">
    <property type="entry name" value="PX_dom"/>
</dbReference>
<dbReference type="PANTHER" id="PTHR46209">
    <property type="entry name" value="PX DOMAIN-CONTAINING PROTEIN"/>
    <property type="match status" value="1"/>
</dbReference>
<dbReference type="CDD" id="cd06093">
    <property type="entry name" value="PX_domain"/>
    <property type="match status" value="1"/>
</dbReference>
<evidence type="ECO:0000259" key="12">
    <source>
        <dbReference type="PROSITE" id="PS50195"/>
    </source>
</evidence>
<evidence type="ECO:0000256" key="7">
    <source>
        <dbReference type="ARBA" id="ARBA00022927"/>
    </source>
</evidence>
<dbReference type="Pfam" id="PF00787">
    <property type="entry name" value="PX"/>
    <property type="match status" value="1"/>
</dbReference>
<evidence type="ECO:0000256" key="11">
    <source>
        <dbReference type="SAM" id="Coils"/>
    </source>
</evidence>
<dbReference type="InterPro" id="IPR043544">
    <property type="entry name" value="SNX10/11"/>
</dbReference>
<evidence type="ECO:0000256" key="8">
    <source>
        <dbReference type="ARBA" id="ARBA00023121"/>
    </source>
</evidence>
<dbReference type="OrthoDB" id="100401at2759"/>
<gene>
    <name evidence="13" type="ORF">PHYBOEH_002778</name>
</gene>
<sequence>MKIERTLDQEGFWGSGSYKENRVPKSPRRIRSVSAECCGQQAIGAVLELNRELVAQNVWLREKLTAGAMLSGEELRRENERLRQQVAELEKQLEEQKEIALLSAKVIASRITCREGKQFVEYQLQIETDTRGTLYAWHRFSTFRKLAESLQSNPDYWKKDIPELPSKHVFGNFSEKLIQERMVKLNHFLEAATNAEYLEWGIWIDSATSVYKRRMKTSTLKSSLRSKLWEFQFKENTMQGRANVVSAKVVDSRIQAQVEEPFIEYQLQIETECHNSLLVWHEYRYLYHWAGTLQTESNYHCVPHLPKEEPFGSFSKHIPNQVAKLNAFFKKVIKSDDLRWCVRIDDKLCVFTLKVAAVVPPSRTARESAKTQIDSSTLFPETRQLQRRAQAYERKMAQAG</sequence>
<evidence type="ECO:0000256" key="10">
    <source>
        <dbReference type="ARBA" id="ARBA00029433"/>
    </source>
</evidence>
<evidence type="ECO:0000256" key="9">
    <source>
        <dbReference type="ARBA" id="ARBA00023136"/>
    </source>
</evidence>
<proteinExistence type="inferred from homology"/>
<protein>
    <recommendedName>
        <fullName evidence="12">PX domain-containing protein</fullName>
    </recommendedName>
</protein>
<evidence type="ECO:0000313" key="14">
    <source>
        <dbReference type="Proteomes" id="UP000693981"/>
    </source>
</evidence>
<comment type="subcellular location">
    <subcellularLocation>
        <location evidence="2">Cytoplasm</location>
    </subcellularLocation>
    <subcellularLocation>
        <location evidence="10">Endomembrane system</location>
        <topology evidence="10">Peripheral membrane protein</topology>
        <orientation evidence="10">Cytoplasmic side</orientation>
    </subcellularLocation>
    <subcellularLocation>
        <location evidence="1">Endosome</location>
    </subcellularLocation>
</comment>
<dbReference type="Proteomes" id="UP000693981">
    <property type="component" value="Unassembled WGS sequence"/>
</dbReference>
<dbReference type="PROSITE" id="PS50195">
    <property type="entry name" value="PX"/>
    <property type="match status" value="1"/>
</dbReference>
<keyword evidence="5" id="KW-0963">Cytoplasm</keyword>
<evidence type="ECO:0000256" key="4">
    <source>
        <dbReference type="ARBA" id="ARBA00022448"/>
    </source>
</evidence>
<evidence type="ECO:0000256" key="5">
    <source>
        <dbReference type="ARBA" id="ARBA00022490"/>
    </source>
</evidence>
<keyword evidence="4" id="KW-0813">Transport</keyword>
<keyword evidence="7" id="KW-0653">Protein transport</keyword>
<evidence type="ECO:0000256" key="1">
    <source>
        <dbReference type="ARBA" id="ARBA00004177"/>
    </source>
</evidence>
<evidence type="ECO:0000256" key="3">
    <source>
        <dbReference type="ARBA" id="ARBA00010883"/>
    </source>
</evidence>
<name>A0A8T1WWA4_9STRA</name>
<dbReference type="GO" id="GO:0016050">
    <property type="term" value="P:vesicle organization"/>
    <property type="evidence" value="ECO:0007669"/>
    <property type="project" value="TreeGrafter"/>
</dbReference>